<proteinExistence type="predicted"/>
<dbReference type="OrthoDB" id="3469466at2759"/>
<reference evidence="2 3" key="1">
    <citation type="submission" date="2011-06" db="EMBL/GenBank/DDBJ databases">
        <title>The Genome Sequence of Fusarium oxysporum FOSC 3-a.</title>
        <authorList>
            <consortium name="The Broad Institute Genome Sequencing Platform"/>
            <person name="Ma L.-J."/>
            <person name="Gale L.R."/>
            <person name="Schwartz D.C."/>
            <person name="Zhou S."/>
            <person name="Corby-Kistler H."/>
            <person name="Young S.K."/>
            <person name="Zeng Q."/>
            <person name="Gargeya S."/>
            <person name="Fitzgerald M."/>
            <person name="Haas B."/>
            <person name="Abouelleil A."/>
            <person name="Alvarado L."/>
            <person name="Arachchi H.M."/>
            <person name="Berlin A."/>
            <person name="Brown A."/>
            <person name="Chapman S.B."/>
            <person name="Chen Z."/>
            <person name="Dunbar C."/>
            <person name="Freedman E."/>
            <person name="Gearin G."/>
            <person name="Gellesch M."/>
            <person name="Goldberg J."/>
            <person name="Griggs A."/>
            <person name="Gujja S."/>
            <person name="Heiman D."/>
            <person name="Howarth C."/>
            <person name="Larson L."/>
            <person name="Lui A."/>
            <person name="MacDonald P.J.P."/>
            <person name="Mehta T."/>
            <person name="Montmayeur A."/>
            <person name="Murphy C."/>
            <person name="Neiman D."/>
            <person name="Pearson M."/>
            <person name="Priest M."/>
            <person name="Roberts A."/>
            <person name="Saif S."/>
            <person name="Shea T."/>
            <person name="Shenoy N."/>
            <person name="Sisk P."/>
            <person name="Stolte C."/>
            <person name="Sykes S."/>
            <person name="Wortman J."/>
            <person name="Nusbaum C."/>
            <person name="Birren B."/>
        </authorList>
    </citation>
    <scope>NUCLEOTIDE SEQUENCE [LARGE SCALE GENOMIC DNA]</scope>
    <source>
        <strain evidence="3">FOSC 3-a</strain>
    </source>
</reference>
<accession>W9IUX6</accession>
<evidence type="ECO:0000313" key="3">
    <source>
        <dbReference type="Proteomes" id="UP000030753"/>
    </source>
</evidence>
<dbReference type="EMBL" id="JH717841">
    <property type="protein sequence ID" value="EWY97125.1"/>
    <property type="molecule type" value="Genomic_DNA"/>
</dbReference>
<protein>
    <recommendedName>
        <fullName evidence="1">2EXR domain-containing protein</fullName>
    </recommendedName>
</protein>
<evidence type="ECO:0000313" key="2">
    <source>
        <dbReference type="EMBL" id="EWY97125.1"/>
    </source>
</evidence>
<dbReference type="Proteomes" id="UP000030753">
    <property type="component" value="Unassembled WGS sequence"/>
</dbReference>
<gene>
    <name evidence="2" type="ORF">FOYG_05604</name>
</gene>
<dbReference type="InterPro" id="IPR045518">
    <property type="entry name" value="2EXR"/>
</dbReference>
<dbReference type="Pfam" id="PF20150">
    <property type="entry name" value="2EXR"/>
    <property type="match status" value="1"/>
</dbReference>
<organism evidence="2 3">
    <name type="scientific">Fusarium oxysporum NRRL 32931</name>
    <dbReference type="NCBI Taxonomy" id="660029"/>
    <lineage>
        <taxon>Eukaryota</taxon>
        <taxon>Fungi</taxon>
        <taxon>Dikarya</taxon>
        <taxon>Ascomycota</taxon>
        <taxon>Pezizomycotina</taxon>
        <taxon>Sordariomycetes</taxon>
        <taxon>Hypocreomycetidae</taxon>
        <taxon>Hypocreales</taxon>
        <taxon>Nectriaceae</taxon>
        <taxon>Fusarium</taxon>
        <taxon>Fusarium oxysporum species complex</taxon>
    </lineage>
</organism>
<sequence length="403" mass="47796">MARGSMSPPVRRYNLRSHTPRHLKIFNPPLEPCGDFHLFARFPADIRWLVWQQALSHERWIDITLDRFDYTYIPHLWQMLAKPEEYNIILGHCWRISKLFRTTSESRRAALAFYRVQLPCWYRRKDKTRSRGTLYVCPELDTLNLRSLEAFGCFSRDIWAHDPRHVGLVNVSLRTIPKPRYLRIHDESTLKQGLSRIERLTFMNYEGARNLRGSFRRGCEYTCRSNHIVPIRGDIQGFNRLPYDPRLHDEDLRRVELGVNPQTMFKRWFELLEGLGVQHRHKVIYQFGSSRKRLCRWYWCPSVDSDIRDRDSASEWLQGEHEQLKKYFDGRNKLGGRKVDWDHEIASIFETSPQPVIGFWLFPMESVFTPADLNDTHIHTGSIGPRAVDMSQYMPELCLADIF</sequence>
<feature type="domain" description="2EXR" evidence="1">
    <location>
        <begin position="36"/>
        <end position="143"/>
    </location>
</feature>
<dbReference type="HOGENOM" id="CLU_045008_0_0_1"/>
<dbReference type="AlphaFoldDB" id="W9IUX6"/>
<evidence type="ECO:0000259" key="1">
    <source>
        <dbReference type="Pfam" id="PF20150"/>
    </source>
</evidence>
<name>W9IUX6_FUSOX</name>